<dbReference type="EMBL" id="JBJURJ010000029">
    <property type="protein sequence ID" value="MFM9332350.1"/>
    <property type="molecule type" value="Genomic_DNA"/>
</dbReference>
<organism evidence="1 2">
    <name type="scientific">Paenibacillus mesotrionivorans</name>
    <dbReference type="NCBI Taxonomy" id="3160968"/>
    <lineage>
        <taxon>Bacteria</taxon>
        <taxon>Bacillati</taxon>
        <taxon>Bacillota</taxon>
        <taxon>Bacilli</taxon>
        <taxon>Bacillales</taxon>
        <taxon>Paenibacillaceae</taxon>
        <taxon>Paenibacillus</taxon>
    </lineage>
</organism>
<comment type="caution">
    <text evidence="1">The sequence shown here is derived from an EMBL/GenBank/DDBJ whole genome shotgun (WGS) entry which is preliminary data.</text>
</comment>
<accession>A0ACC7P7S1</accession>
<keyword evidence="1" id="KW-0687">Ribonucleoprotein</keyword>
<protein>
    <submittedName>
        <fullName evidence="1">50S ribosomal protein L22</fullName>
    </submittedName>
</protein>
<proteinExistence type="predicted"/>
<dbReference type="Proteomes" id="UP001631969">
    <property type="component" value="Unassembled WGS sequence"/>
</dbReference>
<keyword evidence="2" id="KW-1185">Reference proteome</keyword>
<name>A0ACC7P7S1_9BACL</name>
<evidence type="ECO:0000313" key="2">
    <source>
        <dbReference type="Proteomes" id="UP001631969"/>
    </source>
</evidence>
<keyword evidence="1" id="KW-0689">Ribosomal protein</keyword>
<reference evidence="1" key="1">
    <citation type="submission" date="2024-12" db="EMBL/GenBank/DDBJ databases">
        <authorList>
            <person name="Wu N."/>
        </authorList>
    </citation>
    <scope>NUCLEOTIDE SEQUENCE</scope>
    <source>
        <strain evidence="1">P15</strain>
    </source>
</reference>
<gene>
    <name evidence="1" type="primary">rplV</name>
    <name evidence="1" type="ORF">ACI1P1_29050</name>
</gene>
<sequence>MQQATAHARHVRLAPRKVQLVLDLIRGKQVGDAIAILRHTPKSSSPVVEKLLNSAIANAENNFSLDPNKLVISQAFANQGPTLKRFRPRAQGRASSIHKRTSHITIVVSEK</sequence>
<evidence type="ECO:0000313" key="1">
    <source>
        <dbReference type="EMBL" id="MFM9332350.1"/>
    </source>
</evidence>